<evidence type="ECO:0000256" key="2">
    <source>
        <dbReference type="ARBA" id="ARBA00022803"/>
    </source>
</evidence>
<dbReference type="AlphaFoldDB" id="A0A072P4X5"/>
<dbReference type="Pfam" id="PF13432">
    <property type="entry name" value="TPR_16"/>
    <property type="match status" value="1"/>
</dbReference>
<gene>
    <name evidence="5" type="ORF">M670_00557</name>
</gene>
<dbReference type="SMART" id="SM00028">
    <property type="entry name" value="TPR"/>
    <property type="match status" value="8"/>
</dbReference>
<reference evidence="5 6" key="1">
    <citation type="submission" date="2014-04" db="EMBL/GenBank/DDBJ databases">
        <title>Draft genome sequence of Bacillus azotoformans MEV2011, a (co-) denitrifying strain unable to grow in the presence of oxygen.</title>
        <authorList>
            <person name="Nielsen M."/>
            <person name="Schreiber L."/>
            <person name="Finster K."/>
            <person name="Schramm A."/>
        </authorList>
    </citation>
    <scope>NUCLEOTIDE SEQUENCE [LARGE SCALE GENOMIC DNA]</scope>
    <source>
        <strain evidence="5 6">MEV2011</strain>
    </source>
</reference>
<evidence type="ECO:0000256" key="4">
    <source>
        <dbReference type="SAM" id="Coils"/>
    </source>
</evidence>
<dbReference type="Pfam" id="PF25058">
    <property type="entry name" value="ARM_TT21"/>
    <property type="match status" value="1"/>
</dbReference>
<dbReference type="InterPro" id="IPR011990">
    <property type="entry name" value="TPR-like_helical_dom_sf"/>
</dbReference>
<evidence type="ECO:0000256" key="1">
    <source>
        <dbReference type="ARBA" id="ARBA00022737"/>
    </source>
</evidence>
<feature type="repeat" description="TPR" evidence="3">
    <location>
        <begin position="135"/>
        <end position="168"/>
    </location>
</feature>
<evidence type="ECO:0000256" key="3">
    <source>
        <dbReference type="PROSITE-ProRule" id="PRU00339"/>
    </source>
</evidence>
<dbReference type="PROSITE" id="PS50005">
    <property type="entry name" value="TPR"/>
    <property type="match status" value="3"/>
</dbReference>
<keyword evidence="2 3" id="KW-0802">TPR repeat</keyword>
<evidence type="ECO:0000313" key="6">
    <source>
        <dbReference type="Proteomes" id="UP000027936"/>
    </source>
</evidence>
<keyword evidence="1" id="KW-0677">Repeat</keyword>
<dbReference type="EMBL" id="JJRY01000001">
    <property type="protein sequence ID" value="KEF40530.1"/>
    <property type="molecule type" value="Genomic_DNA"/>
</dbReference>
<proteinExistence type="predicted"/>
<sequence>MDEKLLKAIQLVENGNINEGLQYLHSLIDISNHEEKLMIADLYLQWGFLDEAKEIVNELLELYPDEGQLYIYAAEIAIEQDYEGDALDYLEEIKEDDPSYLQALILMADMFQMQGLDEAAEQKLLKAKRLAPEEALIDLGLGQFYSDIGEYQKAIPFFRNLIDTNVEIEHANVHLLLADAFVHTGCFEEALASYEKGLTNKIEINGLFNYGLMAYQLERYELAVAKWNELKLMDPDYVPVYLYLAKAYEQMGALNESYQTTQEGLQIDPEYKELLVFAAKIAMKIQNDKDVEAHLVKAIEIDSGFVEAIHLLSSYYLFHEQYEEVVSLLETAVAGDEYDPQFDWDLAVAKNNLDRYKDALNHYENAYTSFKDNIQFLQDFGYFLLEDGDQKRAKDMFERILEIDPQCMEIEEELLRLEGK</sequence>
<dbReference type="PANTHER" id="PTHR45586">
    <property type="entry name" value="TPR REPEAT-CONTAINING PROTEIN PA4667"/>
    <property type="match status" value="1"/>
</dbReference>
<dbReference type="Pfam" id="PF13181">
    <property type="entry name" value="TPR_8"/>
    <property type="match status" value="1"/>
</dbReference>
<name>A0A072P4X5_SCHAZ</name>
<dbReference type="OrthoDB" id="2080803at2"/>
<organism evidence="5 6">
    <name type="scientific">Schinkia azotoformans MEV2011</name>
    <dbReference type="NCBI Taxonomy" id="1348973"/>
    <lineage>
        <taxon>Bacteria</taxon>
        <taxon>Bacillati</taxon>
        <taxon>Bacillota</taxon>
        <taxon>Bacilli</taxon>
        <taxon>Bacillales</taxon>
        <taxon>Bacillaceae</taxon>
        <taxon>Calidifontibacillus/Schinkia group</taxon>
        <taxon>Schinkia</taxon>
    </lineage>
</organism>
<dbReference type="InterPro" id="IPR051012">
    <property type="entry name" value="CellSynth/LPSAsmb/PSIAsmb"/>
</dbReference>
<accession>A0A072P4X5</accession>
<feature type="repeat" description="TPR" evidence="3">
    <location>
        <begin position="374"/>
        <end position="407"/>
    </location>
</feature>
<dbReference type="Gene3D" id="1.25.40.10">
    <property type="entry name" value="Tetratricopeptide repeat domain"/>
    <property type="match status" value="2"/>
</dbReference>
<evidence type="ECO:0000313" key="5">
    <source>
        <dbReference type="EMBL" id="KEF40530.1"/>
    </source>
</evidence>
<dbReference type="SUPFAM" id="SSF48452">
    <property type="entry name" value="TPR-like"/>
    <property type="match status" value="2"/>
</dbReference>
<keyword evidence="4" id="KW-0175">Coiled coil</keyword>
<dbReference type="PATRIC" id="fig|1348973.3.peg.541"/>
<feature type="coiled-coil region" evidence="4">
    <location>
        <begin position="346"/>
        <end position="373"/>
    </location>
</feature>
<dbReference type="InterPro" id="IPR019734">
    <property type="entry name" value="TPR_rpt"/>
</dbReference>
<dbReference type="Proteomes" id="UP000027936">
    <property type="component" value="Unassembled WGS sequence"/>
</dbReference>
<feature type="repeat" description="TPR" evidence="3">
    <location>
        <begin position="238"/>
        <end position="271"/>
    </location>
</feature>
<dbReference type="PANTHER" id="PTHR45586:SF1">
    <property type="entry name" value="LIPOPOLYSACCHARIDE ASSEMBLY PROTEIN B"/>
    <property type="match status" value="1"/>
</dbReference>
<comment type="caution">
    <text evidence="5">The sequence shown here is derived from an EMBL/GenBank/DDBJ whole genome shotgun (WGS) entry which is preliminary data.</text>
</comment>
<protein>
    <submittedName>
        <fullName evidence="5">Tetratricopeptide repeat/TPR repeat</fullName>
    </submittedName>
</protein>
<dbReference type="RefSeq" id="WP_035192984.1">
    <property type="nucleotide sequence ID" value="NZ_JJRY01000001.1"/>
</dbReference>